<sequence length="413" mass="47690">MNAHFSNRLRTKDYCFTNNKILTPFTKFSLKFYNRLEKHWFPGPVGIDAALLDDEKLRFHHRAGGRYLIPWKISLIFCTGFGVVIPSFYNLLYLDSGHPSKSFSTLEKSFQILYIMIGIALLAGSYLTLNCPESIDAVNKIIALNHPQQKQRFAEAAMLLPREIDTTGMASTIFCLTCWLPTYVISFVAIVIKTDALSYILPQPQYNQQILSIFAYLLNFAVRFVVLISFSNDSCRQFLLLAVIHSMYLKTSVKLLRILHLSLNTRSERFVHRAYTYIQIISKIAGNFPKNFRVLFIAFTQCWLTILGWNIINYWGAIYAFFSISFLVMLVNGLFTYTAIISYWATAWKLSLRIVVNRKRRYYSKNKVMHSSWNATPGLKICCGDFFTFENDAPALYILYLTSNIVDMVMLFP</sequence>
<accession>A0ABP1RIH1</accession>
<reference evidence="2 3" key="1">
    <citation type="submission" date="2024-08" db="EMBL/GenBank/DDBJ databases">
        <authorList>
            <person name="Cucini C."/>
            <person name="Frati F."/>
        </authorList>
    </citation>
    <scope>NUCLEOTIDE SEQUENCE [LARGE SCALE GENOMIC DNA]</scope>
</reference>
<evidence type="ECO:0008006" key="4">
    <source>
        <dbReference type="Google" id="ProtNLM"/>
    </source>
</evidence>
<comment type="caution">
    <text evidence="2">The sequence shown here is derived from an EMBL/GenBank/DDBJ whole genome shotgun (WGS) entry which is preliminary data.</text>
</comment>
<dbReference type="EMBL" id="CAXLJM020000075">
    <property type="protein sequence ID" value="CAL8128832.1"/>
    <property type="molecule type" value="Genomic_DNA"/>
</dbReference>
<feature type="transmembrane region" description="Helical" evidence="1">
    <location>
        <begin position="318"/>
        <end position="344"/>
    </location>
</feature>
<keyword evidence="1" id="KW-0812">Transmembrane</keyword>
<evidence type="ECO:0000313" key="2">
    <source>
        <dbReference type="EMBL" id="CAL8128832.1"/>
    </source>
</evidence>
<name>A0ABP1RIH1_9HEXA</name>
<keyword evidence="1" id="KW-1133">Transmembrane helix</keyword>
<keyword evidence="3" id="KW-1185">Reference proteome</keyword>
<organism evidence="2 3">
    <name type="scientific">Orchesella dallaii</name>
    <dbReference type="NCBI Taxonomy" id="48710"/>
    <lineage>
        <taxon>Eukaryota</taxon>
        <taxon>Metazoa</taxon>
        <taxon>Ecdysozoa</taxon>
        <taxon>Arthropoda</taxon>
        <taxon>Hexapoda</taxon>
        <taxon>Collembola</taxon>
        <taxon>Entomobryomorpha</taxon>
        <taxon>Entomobryoidea</taxon>
        <taxon>Orchesellidae</taxon>
        <taxon>Orchesellinae</taxon>
        <taxon>Orchesella</taxon>
    </lineage>
</organism>
<dbReference type="Proteomes" id="UP001642540">
    <property type="component" value="Unassembled WGS sequence"/>
</dbReference>
<feature type="transmembrane region" description="Helical" evidence="1">
    <location>
        <begin position="168"/>
        <end position="192"/>
    </location>
</feature>
<proteinExistence type="predicted"/>
<evidence type="ECO:0000256" key="1">
    <source>
        <dbReference type="SAM" id="Phobius"/>
    </source>
</evidence>
<feature type="transmembrane region" description="Helical" evidence="1">
    <location>
        <begin position="213"/>
        <end position="232"/>
    </location>
</feature>
<feature type="transmembrane region" description="Helical" evidence="1">
    <location>
        <begin position="69"/>
        <end position="92"/>
    </location>
</feature>
<gene>
    <name evidence="2" type="ORF">ODALV1_LOCUS22597</name>
</gene>
<feature type="transmembrane region" description="Helical" evidence="1">
    <location>
        <begin position="292"/>
        <end position="312"/>
    </location>
</feature>
<keyword evidence="1" id="KW-0472">Membrane</keyword>
<protein>
    <recommendedName>
        <fullName evidence="4">Gustatory receptor</fullName>
    </recommendedName>
</protein>
<evidence type="ECO:0000313" key="3">
    <source>
        <dbReference type="Proteomes" id="UP001642540"/>
    </source>
</evidence>
<feature type="transmembrane region" description="Helical" evidence="1">
    <location>
        <begin position="112"/>
        <end position="129"/>
    </location>
</feature>